<dbReference type="Pfam" id="PF00170">
    <property type="entry name" value="bZIP_1"/>
    <property type="match status" value="1"/>
</dbReference>
<dbReference type="CDD" id="cd14810">
    <property type="entry name" value="bZIP_u1"/>
    <property type="match status" value="1"/>
</dbReference>
<proteinExistence type="predicted"/>
<dbReference type="SMART" id="SM00338">
    <property type="entry name" value="BRLZ"/>
    <property type="match status" value="1"/>
</dbReference>
<dbReference type="Proteomes" id="UP000193685">
    <property type="component" value="Unassembled WGS sequence"/>
</dbReference>
<dbReference type="Gene3D" id="1.20.5.170">
    <property type="match status" value="1"/>
</dbReference>
<dbReference type="GeneID" id="63787781"/>
<evidence type="ECO:0000256" key="1">
    <source>
        <dbReference type="SAM" id="Coils"/>
    </source>
</evidence>
<reference evidence="3 4" key="1">
    <citation type="submission" date="2016-07" db="EMBL/GenBank/DDBJ databases">
        <title>Pervasive Adenine N6-methylation of Active Genes in Fungi.</title>
        <authorList>
            <consortium name="DOE Joint Genome Institute"/>
            <person name="Mondo S.J."/>
            <person name="Dannebaum R.O."/>
            <person name="Kuo R.C."/>
            <person name="Labutti K."/>
            <person name="Haridas S."/>
            <person name="Kuo A."/>
            <person name="Salamov A."/>
            <person name="Ahrendt S.R."/>
            <person name="Lipzen A."/>
            <person name="Sullivan W."/>
            <person name="Andreopoulos W.B."/>
            <person name="Clum A."/>
            <person name="Lindquist E."/>
            <person name="Daum C."/>
            <person name="Ramamoorthy G.K."/>
            <person name="Gryganskyi A."/>
            <person name="Culley D."/>
            <person name="Magnuson J.K."/>
            <person name="James T.Y."/>
            <person name="O'Malley M.A."/>
            <person name="Stajich J.E."/>
            <person name="Spatafora J.W."/>
            <person name="Visel A."/>
            <person name="Grigoriev I.V."/>
        </authorList>
    </citation>
    <scope>NUCLEOTIDE SEQUENCE [LARGE SCALE GENOMIC DNA]</scope>
    <source>
        <strain evidence="3 4">12-1054</strain>
    </source>
</reference>
<dbReference type="AlphaFoldDB" id="A0A1Y2FEU3"/>
<dbReference type="PROSITE" id="PS00036">
    <property type="entry name" value="BZIP_BASIC"/>
    <property type="match status" value="1"/>
</dbReference>
<dbReference type="OrthoDB" id="5571888at2759"/>
<keyword evidence="1" id="KW-0175">Coiled coil</keyword>
<dbReference type="STRING" id="56484.A0A1Y2FEU3"/>
<name>A0A1Y2FEU3_PROLT</name>
<dbReference type="InterPro" id="IPR046347">
    <property type="entry name" value="bZIP_sf"/>
</dbReference>
<feature type="coiled-coil region" evidence="1">
    <location>
        <begin position="85"/>
        <end position="126"/>
    </location>
</feature>
<organism evidence="3 4">
    <name type="scientific">Protomyces lactucae-debilis</name>
    <dbReference type="NCBI Taxonomy" id="2754530"/>
    <lineage>
        <taxon>Eukaryota</taxon>
        <taxon>Fungi</taxon>
        <taxon>Dikarya</taxon>
        <taxon>Ascomycota</taxon>
        <taxon>Taphrinomycotina</taxon>
        <taxon>Taphrinomycetes</taxon>
        <taxon>Taphrinales</taxon>
        <taxon>Protomycetaceae</taxon>
        <taxon>Protomyces</taxon>
    </lineage>
</organism>
<dbReference type="RefSeq" id="XP_040725314.1">
    <property type="nucleotide sequence ID" value="XM_040871182.1"/>
</dbReference>
<dbReference type="PANTHER" id="PTHR37616:SF2">
    <property type="entry name" value="BZIP DOMAIN-CONTAINING PROTEIN"/>
    <property type="match status" value="1"/>
</dbReference>
<feature type="domain" description="BZIP" evidence="2">
    <location>
        <begin position="60"/>
        <end position="123"/>
    </location>
</feature>
<dbReference type="PROSITE" id="PS50217">
    <property type="entry name" value="BZIP"/>
    <property type="match status" value="1"/>
</dbReference>
<gene>
    <name evidence="3" type="ORF">BCR37DRAFT_392663</name>
</gene>
<evidence type="ECO:0000313" key="4">
    <source>
        <dbReference type="Proteomes" id="UP000193685"/>
    </source>
</evidence>
<evidence type="ECO:0000259" key="2">
    <source>
        <dbReference type="PROSITE" id="PS50217"/>
    </source>
</evidence>
<dbReference type="InterPro" id="IPR004827">
    <property type="entry name" value="bZIP"/>
</dbReference>
<dbReference type="SUPFAM" id="SSF57959">
    <property type="entry name" value="Leucine zipper domain"/>
    <property type="match status" value="1"/>
</dbReference>
<evidence type="ECO:0000313" key="3">
    <source>
        <dbReference type="EMBL" id="ORY82443.1"/>
    </source>
</evidence>
<keyword evidence="4" id="KW-1185">Reference proteome</keyword>
<protein>
    <recommendedName>
        <fullName evidence="2">BZIP domain-containing protein</fullName>
    </recommendedName>
</protein>
<comment type="caution">
    <text evidence="3">The sequence shown here is derived from an EMBL/GenBank/DDBJ whole genome shotgun (WGS) entry which is preliminary data.</text>
</comment>
<dbReference type="GO" id="GO:0000981">
    <property type="term" value="F:DNA-binding transcription factor activity, RNA polymerase II-specific"/>
    <property type="evidence" value="ECO:0007669"/>
    <property type="project" value="UniProtKB-ARBA"/>
</dbReference>
<accession>A0A1Y2FEU3</accession>
<dbReference type="PANTHER" id="PTHR37616">
    <property type="entry name" value="BZIP TRANSCRIPTION FACTOR 60-LIKE"/>
    <property type="match status" value="1"/>
</dbReference>
<sequence length="221" mass="24438">MATIDPAMLVCPSPEECDIKLEDDMDTSEEAGFTAFSAQRDKDDIDEDSKLLFSDEGKKLSSKERRQLRNKVSARNFRVRRKEYINHLEKLVATHSSEAQALRSQVDTLKTENADLCAELARLKLSASLPAITTSSDAPKIELDATTQALLEKVNTRCSTPIKETQMVVDMPKDINPYSAGVNWSSLDWPLSNLNTLLSPSSGTFDFSSFTTGNAWVQASA</sequence>
<dbReference type="EMBL" id="MCFI01000009">
    <property type="protein sequence ID" value="ORY82443.1"/>
    <property type="molecule type" value="Genomic_DNA"/>
</dbReference>